<feature type="compositionally biased region" description="Low complexity" evidence="1">
    <location>
        <begin position="97"/>
        <end position="112"/>
    </location>
</feature>
<gene>
    <name evidence="2" type="ORF">LGLO00237_LOCUS13218</name>
</gene>
<feature type="region of interest" description="Disordered" evidence="1">
    <location>
        <begin position="575"/>
        <end position="647"/>
    </location>
</feature>
<feature type="region of interest" description="Disordered" evidence="1">
    <location>
        <begin position="1"/>
        <end position="141"/>
    </location>
</feature>
<feature type="region of interest" description="Disordered" evidence="1">
    <location>
        <begin position="245"/>
        <end position="444"/>
    </location>
</feature>
<feature type="region of interest" description="Disordered" evidence="1">
    <location>
        <begin position="500"/>
        <end position="546"/>
    </location>
</feature>
<feature type="compositionally biased region" description="Polar residues" evidence="1">
    <location>
        <begin position="361"/>
        <end position="370"/>
    </location>
</feature>
<organism evidence="2">
    <name type="scientific">Lotharella globosa</name>
    <dbReference type="NCBI Taxonomy" id="91324"/>
    <lineage>
        <taxon>Eukaryota</taxon>
        <taxon>Sar</taxon>
        <taxon>Rhizaria</taxon>
        <taxon>Cercozoa</taxon>
        <taxon>Chlorarachniophyceae</taxon>
        <taxon>Lotharella</taxon>
    </lineage>
</organism>
<feature type="compositionally biased region" description="Polar residues" evidence="1">
    <location>
        <begin position="501"/>
        <end position="510"/>
    </location>
</feature>
<dbReference type="AlphaFoldDB" id="A0A7S4DPF2"/>
<feature type="region of interest" description="Disordered" evidence="1">
    <location>
        <begin position="194"/>
        <end position="232"/>
    </location>
</feature>
<sequence length="780" mass="86678">MQANSLSLTQNKKCKRQSQSLEKNTPVALRMAQYKKAVRSSNSALEDDESASAKSNTNTPTRNITNNTTNNNNEKVIAPHRHRQSQSHGQPLRHYPRQQQQRKQQQQQQQKQQQRRQRPKGRCLVSKARSMSPPRGGQRKALKERIKMYENRVREQSHSPPLIRKSKERKDAVKRFKRLLNARTRAQAAACSREEAAASGREAVSPPTTQSTPRFRVHNRSLSPSPSLDFEFDRSTSNAYQALGKRCKGGGRLCDADAPSGTPLARSEPQAMRERKRRGERDEEDEKDEERVASLRRARSAPMRPRQRRLNMSAPYIRSRDPNGPPCINRMPPDDASPVGSISDLSSPTAPPPPVPLATEDLTSFKSRPSSAADIQLPSMVSPPGSISENLVRTPAYRGGERKVGRYNPLANGLASGAPRSASASPPRRGRHERKQSSMQFPAELSYGMRRRPNNLTMMNAPKASKLLGIPENAEDHLREPPEPSLPEDFAPQSIAVPVDSESSLLSMDQSRAEAPGVISRASSRNTKMATIPQDSEPGVPTSSPNVIQPKVLKILGIPSKQPKVLKILGITSGQPSAEASPQLRSRSVPSKTRRIRLDDDDEGRESETKTARQNSNGRRGSDGGLTSPAFLRIRTNAESAERKTAKNFRYNKNPRIIGKDGQELQSKTDQLPSMTSMTTAFSFGGRTPLTSRTEMFFTPRSNPKVYKPKIRNTRGEPTPTPPPLPAADRPGDWQLVKHIKAMEYEQSQPSKREPMTAPGRARHSKPQWSVSTINDKPVD</sequence>
<feature type="compositionally biased region" description="Low complexity" evidence="1">
    <location>
        <begin position="415"/>
        <end position="427"/>
    </location>
</feature>
<feature type="compositionally biased region" description="Low complexity" evidence="1">
    <location>
        <begin position="194"/>
        <end position="205"/>
    </location>
</feature>
<name>A0A7S4DPF2_9EUKA</name>
<feature type="region of interest" description="Disordered" evidence="1">
    <location>
        <begin position="698"/>
        <end position="780"/>
    </location>
</feature>
<reference evidence="2" key="1">
    <citation type="submission" date="2021-01" db="EMBL/GenBank/DDBJ databases">
        <authorList>
            <person name="Corre E."/>
            <person name="Pelletier E."/>
            <person name="Niang G."/>
            <person name="Scheremetjew M."/>
            <person name="Finn R."/>
            <person name="Kale V."/>
            <person name="Holt S."/>
            <person name="Cochrane G."/>
            <person name="Meng A."/>
            <person name="Brown T."/>
            <person name="Cohen L."/>
        </authorList>
    </citation>
    <scope>NUCLEOTIDE SEQUENCE</scope>
    <source>
        <strain evidence="2">CCCM811</strain>
    </source>
</reference>
<evidence type="ECO:0000256" key="1">
    <source>
        <dbReference type="SAM" id="MobiDB-lite"/>
    </source>
</evidence>
<feature type="compositionally biased region" description="Polar residues" evidence="1">
    <location>
        <begin position="767"/>
        <end position="780"/>
    </location>
</feature>
<protein>
    <submittedName>
        <fullName evidence="2">Uncharacterized protein</fullName>
    </submittedName>
</protein>
<proteinExistence type="predicted"/>
<feature type="compositionally biased region" description="Low complexity" evidence="1">
    <location>
        <begin position="56"/>
        <end position="73"/>
    </location>
</feature>
<feature type="compositionally biased region" description="Basic and acidic residues" evidence="1">
    <location>
        <begin position="271"/>
        <end position="281"/>
    </location>
</feature>
<accession>A0A7S4DPF2</accession>
<evidence type="ECO:0000313" key="2">
    <source>
        <dbReference type="EMBL" id="CAE0661623.1"/>
    </source>
</evidence>
<feature type="compositionally biased region" description="Polar residues" evidence="1">
    <location>
        <begin position="1"/>
        <end position="23"/>
    </location>
</feature>
<feature type="compositionally biased region" description="Basic residues" evidence="1">
    <location>
        <begin position="294"/>
        <end position="309"/>
    </location>
</feature>
<feature type="compositionally biased region" description="Polar residues" evidence="1">
    <location>
        <begin position="575"/>
        <end position="591"/>
    </location>
</feature>
<dbReference type="EMBL" id="HBIV01018227">
    <property type="protein sequence ID" value="CAE0661623.1"/>
    <property type="molecule type" value="Transcribed_RNA"/>
</dbReference>